<keyword evidence="6" id="KW-0732">Signal</keyword>
<feature type="domain" description="HYDIN/VesB/CFA65-like Ig-like" evidence="7">
    <location>
        <begin position="131"/>
        <end position="227"/>
    </location>
</feature>
<name>A0A831XMK3_GEOME</name>
<dbReference type="PANTHER" id="PTHR37833:SF1">
    <property type="entry name" value="SIGNAL PEPTIDE PROTEIN"/>
    <property type="match status" value="1"/>
</dbReference>
<dbReference type="Gene3D" id="2.60.40.10">
    <property type="entry name" value="Immunoglobulins"/>
    <property type="match status" value="2"/>
</dbReference>
<evidence type="ECO:0000256" key="2">
    <source>
        <dbReference type="ARBA" id="ARBA00004496"/>
    </source>
</evidence>
<keyword evidence="5" id="KW-0966">Cell projection</keyword>
<comment type="subcellular location">
    <subcellularLocation>
        <location evidence="1">Cell projection</location>
        <location evidence="1">Cilium</location>
    </subcellularLocation>
    <subcellularLocation>
        <location evidence="2">Cytoplasm</location>
    </subcellularLocation>
</comment>
<evidence type="ECO:0000256" key="3">
    <source>
        <dbReference type="ARBA" id="ARBA00022490"/>
    </source>
</evidence>
<accession>A0A831XMK3</accession>
<dbReference type="Pfam" id="PF07610">
    <property type="entry name" value="DUF1573"/>
    <property type="match status" value="1"/>
</dbReference>
<comment type="caution">
    <text evidence="8">The sequence shown here is derived from an EMBL/GenBank/DDBJ whole genome shotgun (WGS) entry which is preliminary data.</text>
</comment>
<dbReference type="EMBL" id="DSOV01000058">
    <property type="protein sequence ID" value="HEN43271.1"/>
    <property type="molecule type" value="Genomic_DNA"/>
</dbReference>
<gene>
    <name evidence="8" type="ORF">ENQ87_13035</name>
</gene>
<dbReference type="GO" id="GO:0005737">
    <property type="term" value="C:cytoplasm"/>
    <property type="evidence" value="ECO:0007669"/>
    <property type="project" value="UniProtKB-SubCell"/>
</dbReference>
<dbReference type="InterPro" id="IPR011467">
    <property type="entry name" value="DUF1573"/>
</dbReference>
<dbReference type="NCBIfam" id="NF012200">
    <property type="entry name" value="choice_anch_D"/>
    <property type="match status" value="1"/>
</dbReference>
<evidence type="ECO:0000259" key="7">
    <source>
        <dbReference type="Pfam" id="PF22544"/>
    </source>
</evidence>
<evidence type="ECO:0000256" key="6">
    <source>
        <dbReference type="SAM" id="SignalP"/>
    </source>
</evidence>
<evidence type="ECO:0000256" key="4">
    <source>
        <dbReference type="ARBA" id="ARBA00023069"/>
    </source>
</evidence>
<reference evidence="8" key="1">
    <citation type="journal article" date="2020" name="mSystems">
        <title>Genome- and Community-Level Interaction Insights into Carbon Utilization and Element Cycling Functions of Hydrothermarchaeota in Hydrothermal Sediment.</title>
        <authorList>
            <person name="Zhou Z."/>
            <person name="Liu Y."/>
            <person name="Xu W."/>
            <person name="Pan J."/>
            <person name="Luo Z.H."/>
            <person name="Li M."/>
        </authorList>
    </citation>
    <scope>NUCLEOTIDE SEQUENCE [LARGE SCALE GENOMIC DNA]</scope>
    <source>
        <strain evidence="8">SpSt-349</strain>
    </source>
</reference>
<dbReference type="InterPro" id="IPR013783">
    <property type="entry name" value="Ig-like_fold"/>
</dbReference>
<dbReference type="Pfam" id="PF22544">
    <property type="entry name" value="HYDIN_VesB_CFA65-like_Ig"/>
    <property type="match status" value="1"/>
</dbReference>
<keyword evidence="4" id="KW-0969">Cilium</keyword>
<dbReference type="PANTHER" id="PTHR37833">
    <property type="entry name" value="LIPOPROTEIN-RELATED"/>
    <property type="match status" value="1"/>
</dbReference>
<sequence length="231" mass="24406">MIRHALRAAAAAAVLTLVSSLSALAAPVLQVDRPVFDFGAISQGKKISHVFTLTNKGDAPLTITRTRSSCGCTVANVSSKTIAPGKSTELKTTFDSANFGGKVTKTITVESNDPAAPVTTLTIKGIINEELAVTPRQVNLGQTKAGTSKELSVTLENLGERTVRILSVTTPMPQVKTTLKKQALKPNEKTQLSLTVSPRPEDRFLSGFIIIATDIPGKPEITVPLYGSVAK</sequence>
<dbReference type="AlphaFoldDB" id="A0A831XMK3"/>
<organism evidence="8">
    <name type="scientific">Geobacter metallireducens</name>
    <dbReference type="NCBI Taxonomy" id="28232"/>
    <lineage>
        <taxon>Bacteria</taxon>
        <taxon>Pseudomonadati</taxon>
        <taxon>Thermodesulfobacteriota</taxon>
        <taxon>Desulfuromonadia</taxon>
        <taxon>Geobacterales</taxon>
        <taxon>Geobacteraceae</taxon>
        <taxon>Geobacter</taxon>
    </lineage>
</organism>
<evidence type="ECO:0000313" key="8">
    <source>
        <dbReference type="EMBL" id="HEN43271.1"/>
    </source>
</evidence>
<dbReference type="InterPro" id="IPR053879">
    <property type="entry name" value="HYDIN_VesB_CFA65-like_Ig"/>
</dbReference>
<keyword evidence="3" id="KW-0963">Cytoplasm</keyword>
<proteinExistence type="predicted"/>
<protein>
    <submittedName>
        <fullName evidence="8">DUF1573 domain-containing protein</fullName>
    </submittedName>
</protein>
<evidence type="ECO:0000256" key="1">
    <source>
        <dbReference type="ARBA" id="ARBA00004138"/>
    </source>
</evidence>
<evidence type="ECO:0000256" key="5">
    <source>
        <dbReference type="ARBA" id="ARBA00023273"/>
    </source>
</evidence>
<feature type="chain" id="PRO_5032321507" evidence="6">
    <location>
        <begin position="26"/>
        <end position="231"/>
    </location>
</feature>
<feature type="signal peptide" evidence="6">
    <location>
        <begin position="1"/>
        <end position="25"/>
    </location>
</feature>